<comment type="caution">
    <text evidence="2">The sequence shown here is derived from an EMBL/GenBank/DDBJ whole genome shotgun (WGS) entry which is preliminary data.</text>
</comment>
<feature type="transmembrane region" description="Helical" evidence="1">
    <location>
        <begin position="22"/>
        <end position="41"/>
    </location>
</feature>
<keyword evidence="1" id="KW-0472">Membrane</keyword>
<evidence type="ECO:0000256" key="1">
    <source>
        <dbReference type="SAM" id="Phobius"/>
    </source>
</evidence>
<feature type="transmembrane region" description="Helical" evidence="1">
    <location>
        <begin position="132"/>
        <end position="150"/>
    </location>
</feature>
<proteinExistence type="predicted"/>
<dbReference type="Proteomes" id="UP000218231">
    <property type="component" value="Unassembled WGS sequence"/>
</dbReference>
<dbReference type="EMBL" id="LIAE01009985">
    <property type="protein sequence ID" value="PAV67146.1"/>
    <property type="molecule type" value="Genomic_DNA"/>
</dbReference>
<feature type="transmembrane region" description="Helical" evidence="1">
    <location>
        <begin position="162"/>
        <end position="181"/>
    </location>
</feature>
<gene>
    <name evidence="2" type="ORF">WR25_05159</name>
</gene>
<evidence type="ECO:0000313" key="2">
    <source>
        <dbReference type="EMBL" id="PAV67146.1"/>
    </source>
</evidence>
<name>A0A2A2JZD4_9BILA</name>
<protein>
    <submittedName>
        <fullName evidence="2">Uncharacterized protein</fullName>
    </submittedName>
</protein>
<feature type="transmembrane region" description="Helical" evidence="1">
    <location>
        <begin position="61"/>
        <end position="83"/>
    </location>
</feature>
<keyword evidence="1" id="KW-0812">Transmembrane</keyword>
<feature type="transmembrane region" description="Helical" evidence="1">
    <location>
        <begin position="95"/>
        <end position="120"/>
    </location>
</feature>
<dbReference type="AlphaFoldDB" id="A0A2A2JZD4"/>
<sequence>MKQYFTGEHSILRHFFITRMDVFLIESVIDVLGALVGVALVRQAKAAINCVFPHRLAFQYAIPFVVVGLPLAIANIFPPITYFCVATGEYCYHDFLFILIVTLSLLGGIFAAALSLVVVLQLLEFFPTDCRLFGYLTYRSLLNIICRMFVPEFIASIQNWPNVHGNVAFAHLILFAVAALAQMANDVNRRMHCYYADIAGMNKVRKSARIPAAPVLTDEETLGTNLTNG</sequence>
<keyword evidence="3" id="KW-1185">Reference proteome</keyword>
<accession>A0A2A2JZD4</accession>
<reference evidence="2 3" key="1">
    <citation type="journal article" date="2017" name="Curr. Biol.">
        <title>Genome architecture and evolution of a unichromosomal asexual nematode.</title>
        <authorList>
            <person name="Fradin H."/>
            <person name="Zegar C."/>
            <person name="Gutwein M."/>
            <person name="Lucas J."/>
            <person name="Kovtun M."/>
            <person name="Corcoran D."/>
            <person name="Baugh L.R."/>
            <person name="Kiontke K."/>
            <person name="Gunsalus K."/>
            <person name="Fitch D.H."/>
            <person name="Piano F."/>
        </authorList>
    </citation>
    <scope>NUCLEOTIDE SEQUENCE [LARGE SCALE GENOMIC DNA]</scope>
    <source>
        <strain evidence="2">PF1309</strain>
    </source>
</reference>
<evidence type="ECO:0000313" key="3">
    <source>
        <dbReference type="Proteomes" id="UP000218231"/>
    </source>
</evidence>
<keyword evidence="1" id="KW-1133">Transmembrane helix</keyword>
<organism evidence="2 3">
    <name type="scientific">Diploscapter pachys</name>
    <dbReference type="NCBI Taxonomy" id="2018661"/>
    <lineage>
        <taxon>Eukaryota</taxon>
        <taxon>Metazoa</taxon>
        <taxon>Ecdysozoa</taxon>
        <taxon>Nematoda</taxon>
        <taxon>Chromadorea</taxon>
        <taxon>Rhabditida</taxon>
        <taxon>Rhabditina</taxon>
        <taxon>Rhabditomorpha</taxon>
        <taxon>Rhabditoidea</taxon>
        <taxon>Rhabditidae</taxon>
        <taxon>Diploscapter</taxon>
    </lineage>
</organism>